<feature type="compositionally biased region" description="Polar residues" evidence="9">
    <location>
        <begin position="306"/>
        <end position="333"/>
    </location>
</feature>
<dbReference type="InterPro" id="IPR008168">
    <property type="entry name" value="Cyt_C_IC"/>
</dbReference>
<evidence type="ECO:0000256" key="2">
    <source>
        <dbReference type="ARBA" id="ARBA00022617"/>
    </source>
</evidence>
<evidence type="ECO:0000256" key="6">
    <source>
        <dbReference type="ARBA" id="ARBA00023004"/>
    </source>
</evidence>
<dbReference type="EMBL" id="CP116967">
    <property type="protein sequence ID" value="WNM58098.1"/>
    <property type="molecule type" value="Genomic_DNA"/>
</dbReference>
<sequence length="426" mass="48260">MKKQLFEGPKLFIVGITLSIMFWGIYDHIIYAEEVPVKEFSITVEEMTITLLEDPKKDVPVWAYALKGEKPSVPGPVIRVNKGDLVKVHFTNTHHLPHTMHFHGVHPFNMDGNGQRAMGREQLQMPGESYTYEWMAEDPGYYLYHCHFDTANHMDHGMYGLFVVEDPTWPQVDQEFVTFWDEWDTNDDGHYDTHTINSRSAPDYSPMKTNVGDRVRIVLANIGFEFHTPHLHGQKWIEVNAGNPRLPGWDNPNGVISIGPAEIKVVEFVTNHAGTWLFHCHVVPHVADDRKYPRGMLTQLKVSGESHMSSTQPARNQSVQEDQSGVSRNSQVASIPDYQGREFPSGLADRGYDVYDKNCKACHGALAKGEYGPALQQNPILQNNGMFWTTILKGRGNMPAWEDRLTSQQIADVQAYLKTLKPAPPP</sequence>
<evidence type="ECO:0000313" key="12">
    <source>
        <dbReference type="EMBL" id="WNM58098.1"/>
    </source>
</evidence>
<keyword evidence="10" id="KW-1133">Transmembrane helix</keyword>
<evidence type="ECO:0000256" key="7">
    <source>
        <dbReference type="ARBA" id="ARBA00023008"/>
    </source>
</evidence>
<dbReference type="Pfam" id="PF07732">
    <property type="entry name" value="Cu-oxidase_3"/>
    <property type="match status" value="1"/>
</dbReference>
<dbReference type="GO" id="GO:0009055">
    <property type="term" value="F:electron transfer activity"/>
    <property type="evidence" value="ECO:0007669"/>
    <property type="project" value="InterPro"/>
</dbReference>
<dbReference type="InterPro" id="IPR036909">
    <property type="entry name" value="Cyt_c-like_dom_sf"/>
</dbReference>
<dbReference type="AlphaFoldDB" id="A0AA96GFW2"/>
<dbReference type="Pfam" id="PF07731">
    <property type="entry name" value="Cu-oxidase_2"/>
    <property type="match status" value="1"/>
</dbReference>
<keyword evidence="10" id="KW-0812">Transmembrane</keyword>
<keyword evidence="2 8" id="KW-0349">Heme</keyword>
<evidence type="ECO:0000256" key="1">
    <source>
        <dbReference type="ARBA" id="ARBA00022448"/>
    </source>
</evidence>
<keyword evidence="1" id="KW-0813">Transport</keyword>
<dbReference type="GO" id="GO:0005506">
    <property type="term" value="F:iron ion binding"/>
    <property type="evidence" value="ECO:0007669"/>
    <property type="project" value="InterPro"/>
</dbReference>
<dbReference type="Gene3D" id="2.60.40.420">
    <property type="entry name" value="Cupredoxins - blue copper proteins"/>
    <property type="match status" value="2"/>
</dbReference>
<name>A0AA96GFW2_9BACT</name>
<dbReference type="SUPFAM" id="SSF49503">
    <property type="entry name" value="Cupredoxins"/>
    <property type="match status" value="2"/>
</dbReference>
<keyword evidence="5" id="KW-0560">Oxidoreductase</keyword>
<evidence type="ECO:0000256" key="4">
    <source>
        <dbReference type="ARBA" id="ARBA00022982"/>
    </source>
</evidence>
<evidence type="ECO:0000256" key="5">
    <source>
        <dbReference type="ARBA" id="ARBA00023002"/>
    </source>
</evidence>
<dbReference type="InterPro" id="IPR011707">
    <property type="entry name" value="Cu-oxidase-like_N"/>
</dbReference>
<dbReference type="KEGG" id="nall:PP769_19340"/>
<evidence type="ECO:0000256" key="3">
    <source>
        <dbReference type="ARBA" id="ARBA00022723"/>
    </source>
</evidence>
<dbReference type="InterPro" id="IPR045087">
    <property type="entry name" value="Cu-oxidase_fam"/>
</dbReference>
<proteinExistence type="predicted"/>
<gene>
    <name evidence="12" type="ORF">PP769_19340</name>
</gene>
<feature type="domain" description="Cytochrome c" evidence="11">
    <location>
        <begin position="346"/>
        <end position="421"/>
    </location>
</feature>
<keyword evidence="6 8" id="KW-0408">Iron</keyword>
<keyword evidence="7" id="KW-0186">Copper</keyword>
<dbReference type="GO" id="GO:0005507">
    <property type="term" value="F:copper ion binding"/>
    <property type="evidence" value="ECO:0007669"/>
    <property type="project" value="InterPro"/>
</dbReference>
<dbReference type="Pfam" id="PF13442">
    <property type="entry name" value="Cytochrome_CBB3"/>
    <property type="match status" value="1"/>
</dbReference>
<dbReference type="Proteomes" id="UP001302719">
    <property type="component" value="Chromosome"/>
</dbReference>
<keyword evidence="10" id="KW-0472">Membrane</keyword>
<dbReference type="RefSeq" id="WP_312643430.1">
    <property type="nucleotide sequence ID" value="NZ_CP116967.1"/>
</dbReference>
<evidence type="ECO:0000256" key="10">
    <source>
        <dbReference type="SAM" id="Phobius"/>
    </source>
</evidence>
<keyword evidence="13" id="KW-1185">Reference proteome</keyword>
<feature type="region of interest" description="Disordered" evidence="9">
    <location>
        <begin position="303"/>
        <end position="340"/>
    </location>
</feature>
<dbReference type="PRINTS" id="PR00605">
    <property type="entry name" value="CYTCHROMECIC"/>
</dbReference>
<dbReference type="InterPro" id="IPR011706">
    <property type="entry name" value="Cu-oxidase_C"/>
</dbReference>
<organism evidence="12 13">
    <name type="scientific">Candidatus Nitrospira allomarina</name>
    <dbReference type="NCBI Taxonomy" id="3020900"/>
    <lineage>
        <taxon>Bacteria</taxon>
        <taxon>Pseudomonadati</taxon>
        <taxon>Nitrospirota</taxon>
        <taxon>Nitrospiria</taxon>
        <taxon>Nitrospirales</taxon>
        <taxon>Nitrospiraceae</taxon>
        <taxon>Nitrospira</taxon>
    </lineage>
</organism>
<reference evidence="12 13" key="1">
    <citation type="submission" date="2023-01" db="EMBL/GenBank/DDBJ databases">
        <title>Cultivation and genomic characterization of new, ubiquitous marine nitrite-oxidizing bacteria from the Nitrospirales.</title>
        <authorList>
            <person name="Mueller A.J."/>
            <person name="Daebeler A."/>
            <person name="Herbold C.W."/>
            <person name="Kirkegaard R.H."/>
            <person name="Daims H."/>
        </authorList>
    </citation>
    <scope>NUCLEOTIDE SEQUENCE [LARGE SCALE GENOMIC DNA]</scope>
    <source>
        <strain evidence="12 13">VA</strain>
    </source>
</reference>
<accession>A0AA96GFW2</accession>
<dbReference type="PANTHER" id="PTHR11709">
    <property type="entry name" value="MULTI-COPPER OXIDASE"/>
    <property type="match status" value="1"/>
</dbReference>
<feature type="transmembrane region" description="Helical" evidence="10">
    <location>
        <begin position="12"/>
        <end position="31"/>
    </location>
</feature>
<dbReference type="PROSITE" id="PS51007">
    <property type="entry name" value="CYTC"/>
    <property type="match status" value="1"/>
</dbReference>
<keyword evidence="4" id="KW-0249">Electron transport</keyword>
<keyword evidence="3 8" id="KW-0479">Metal-binding</keyword>
<evidence type="ECO:0000256" key="9">
    <source>
        <dbReference type="SAM" id="MobiDB-lite"/>
    </source>
</evidence>
<dbReference type="InterPro" id="IPR008972">
    <property type="entry name" value="Cupredoxin"/>
</dbReference>
<dbReference type="GO" id="GO:0020037">
    <property type="term" value="F:heme binding"/>
    <property type="evidence" value="ECO:0007669"/>
    <property type="project" value="InterPro"/>
</dbReference>
<dbReference type="GO" id="GO:0016491">
    <property type="term" value="F:oxidoreductase activity"/>
    <property type="evidence" value="ECO:0007669"/>
    <property type="project" value="UniProtKB-KW"/>
</dbReference>
<evidence type="ECO:0000313" key="13">
    <source>
        <dbReference type="Proteomes" id="UP001302719"/>
    </source>
</evidence>
<protein>
    <submittedName>
        <fullName evidence="12">Multicopper oxidase domain-containing protein</fullName>
    </submittedName>
</protein>
<dbReference type="SUPFAM" id="SSF46626">
    <property type="entry name" value="Cytochrome c"/>
    <property type="match status" value="1"/>
</dbReference>
<dbReference type="InterPro" id="IPR009056">
    <property type="entry name" value="Cyt_c-like_dom"/>
</dbReference>
<evidence type="ECO:0000259" key="11">
    <source>
        <dbReference type="PROSITE" id="PS51007"/>
    </source>
</evidence>
<dbReference type="Gene3D" id="1.10.760.10">
    <property type="entry name" value="Cytochrome c-like domain"/>
    <property type="match status" value="1"/>
</dbReference>
<dbReference type="PANTHER" id="PTHR11709:SF394">
    <property type="entry name" value="FI03373P-RELATED"/>
    <property type="match status" value="1"/>
</dbReference>
<evidence type="ECO:0000256" key="8">
    <source>
        <dbReference type="PROSITE-ProRule" id="PRU00433"/>
    </source>
</evidence>